<gene>
    <name evidence="1" type="ORF">ACFQND_16780</name>
</gene>
<proteinExistence type="predicted"/>
<protein>
    <recommendedName>
        <fullName evidence="3">Restriction endonuclease</fullName>
    </recommendedName>
</protein>
<keyword evidence="2" id="KW-1185">Reference proteome</keyword>
<reference evidence="2" key="1">
    <citation type="journal article" date="2019" name="Int. J. Syst. Evol. Microbiol.">
        <title>The Global Catalogue of Microorganisms (GCM) 10K type strain sequencing project: providing services to taxonomists for standard genome sequencing and annotation.</title>
        <authorList>
            <consortium name="The Broad Institute Genomics Platform"/>
            <consortium name="The Broad Institute Genome Sequencing Center for Infectious Disease"/>
            <person name="Wu L."/>
            <person name="Ma J."/>
        </authorList>
    </citation>
    <scope>NUCLEOTIDE SEQUENCE [LARGE SCALE GENOMIC DNA]</scope>
    <source>
        <strain evidence="2">CCUG 39402</strain>
    </source>
</reference>
<evidence type="ECO:0000313" key="2">
    <source>
        <dbReference type="Proteomes" id="UP001596270"/>
    </source>
</evidence>
<sequence length="381" mass="42819">MPKSERIRFQTQVATQLTAAKRSTFTGDIALKLQLATTSRNAPQAHTIAKNFLDLLDECDEAVKWPRRDLLYKDDRQIQALSVSCRHGVSDPEIFLEARPFAAMLDDLELANNAIQRLTMESHAGYEQERESEWIDSFRSILRDETKIRAKLGDGYYEAYLKMTRFYAQRALLSRGSVTLPILSWMYGRPESASLSFGKEMWAKLLTESPLRLQVGSLPVASGDSTAFKESVRVEIAAFKARWDKLINPLVVPVGLEVVVRPSPKTPSGVLHDLDNIVRDYLIPGIVPSFGTVTDYRWTIDHEQLKKLDSKLAESWGPMPPPGTKAGVTRYEVWRLPAVDGEPGFVSVALVADVDATGDLMGVADRKIDEWSATLPRKKRW</sequence>
<organism evidence="1 2">
    <name type="scientific">Polaromonas aquatica</name>
    <dbReference type="NCBI Taxonomy" id="332657"/>
    <lineage>
        <taxon>Bacteria</taxon>
        <taxon>Pseudomonadati</taxon>
        <taxon>Pseudomonadota</taxon>
        <taxon>Betaproteobacteria</taxon>
        <taxon>Burkholderiales</taxon>
        <taxon>Comamonadaceae</taxon>
        <taxon>Polaromonas</taxon>
    </lineage>
</organism>
<dbReference type="EMBL" id="JBHSRS010000080">
    <property type="protein sequence ID" value="MFC6282879.1"/>
    <property type="molecule type" value="Genomic_DNA"/>
</dbReference>
<evidence type="ECO:0000313" key="1">
    <source>
        <dbReference type="EMBL" id="MFC6282879.1"/>
    </source>
</evidence>
<dbReference type="Proteomes" id="UP001596270">
    <property type="component" value="Unassembled WGS sequence"/>
</dbReference>
<accession>A0ABW1TZ19</accession>
<evidence type="ECO:0008006" key="3">
    <source>
        <dbReference type="Google" id="ProtNLM"/>
    </source>
</evidence>
<name>A0ABW1TZ19_9BURK</name>
<comment type="caution">
    <text evidence="1">The sequence shown here is derived from an EMBL/GenBank/DDBJ whole genome shotgun (WGS) entry which is preliminary data.</text>
</comment>